<sequence>MSRLARQTLVIARRDFVATVFTPTFLIFLLAPLLMMGFSLVGGLGAAKLAQGSDDRVRIVALADERDGKALTDADTRLRAMFRFSEAPPPLAIRPPGAEPRRTAQALFADDTIEASAVLFGPLDRPTILHGRKGGRTAAYLAALAEQALRDRRAGMPGTLSTATIEPFRRTGSTDSGRQAAGLGAVMAMFLLTLLLAGQSVGMLAEEKSNKVIEILAAAVPLEAVFLGKLIGLFGVALLFIGFWATLLAQVAAFIPPELVSLSELQPAIGSLTFTLLFGLYFAMAYLLLGAVFLGIGAQAASMREIQMLSLPISVLQVAMFGLSAAAADSPPDSSLAIFAALFPFSSPFAMAGRAATEPEIWPHLLALTWQGLWVALVIWLAARWFRRGVLKSGGRRGFKGLFAKG</sequence>
<evidence type="ECO:0000313" key="8">
    <source>
        <dbReference type="Proteomes" id="UP000018851"/>
    </source>
</evidence>
<keyword evidence="2 5" id="KW-0812">Transmembrane</keyword>
<dbReference type="GO" id="GO:0140359">
    <property type="term" value="F:ABC-type transporter activity"/>
    <property type="evidence" value="ECO:0007669"/>
    <property type="project" value="InterPro"/>
</dbReference>
<comment type="subcellular location">
    <subcellularLocation>
        <location evidence="1">Membrane</location>
        <topology evidence="1">Multi-pass membrane protein</topology>
    </subcellularLocation>
</comment>
<dbReference type="PATRIC" id="fig|1123269.5.peg.5264"/>
<dbReference type="InterPro" id="IPR013525">
    <property type="entry name" value="ABC2_TM"/>
</dbReference>
<feature type="transmembrane region" description="Helical" evidence="5">
    <location>
        <begin position="180"/>
        <end position="205"/>
    </location>
</feature>
<feature type="transmembrane region" description="Helical" evidence="5">
    <location>
        <begin position="308"/>
        <end position="328"/>
    </location>
</feature>
<dbReference type="EMBL" id="CP006644">
    <property type="protein sequence ID" value="AHE56957.1"/>
    <property type="molecule type" value="Genomic_DNA"/>
</dbReference>
<evidence type="ECO:0000256" key="4">
    <source>
        <dbReference type="ARBA" id="ARBA00023136"/>
    </source>
</evidence>
<evidence type="ECO:0000256" key="5">
    <source>
        <dbReference type="SAM" id="Phobius"/>
    </source>
</evidence>
<keyword evidence="4 5" id="KW-0472">Membrane</keyword>
<dbReference type="HOGENOM" id="CLU_656942_0_0_5"/>
<dbReference type="OrthoDB" id="7388589at2"/>
<dbReference type="AlphaFoldDB" id="W0AK64"/>
<dbReference type="GO" id="GO:0016020">
    <property type="term" value="C:membrane"/>
    <property type="evidence" value="ECO:0007669"/>
    <property type="project" value="UniProtKB-SubCell"/>
</dbReference>
<dbReference type="RefSeq" id="WP_025295054.1">
    <property type="nucleotide sequence ID" value="NZ_CP006644.1"/>
</dbReference>
<feature type="transmembrane region" description="Helical" evidence="5">
    <location>
        <begin position="226"/>
        <end position="255"/>
    </location>
</feature>
<organism evidence="7 8">
    <name type="scientific">Sphingomonas sanxanigenens DSM 19645 = NX02</name>
    <dbReference type="NCBI Taxonomy" id="1123269"/>
    <lineage>
        <taxon>Bacteria</taxon>
        <taxon>Pseudomonadati</taxon>
        <taxon>Pseudomonadota</taxon>
        <taxon>Alphaproteobacteria</taxon>
        <taxon>Sphingomonadales</taxon>
        <taxon>Sphingomonadaceae</taxon>
        <taxon>Sphingomonas</taxon>
    </lineage>
</organism>
<evidence type="ECO:0000313" key="7">
    <source>
        <dbReference type="EMBL" id="AHE56957.1"/>
    </source>
</evidence>
<keyword evidence="8" id="KW-1185">Reference proteome</keyword>
<accession>W0AK64</accession>
<name>W0AK64_9SPHN</name>
<dbReference type="eggNOG" id="COG1668">
    <property type="taxonomic scope" value="Bacteria"/>
</dbReference>
<protein>
    <recommendedName>
        <fullName evidence="6">ABC-2 type transporter transmembrane domain-containing protein</fullName>
    </recommendedName>
</protein>
<evidence type="ECO:0000256" key="3">
    <source>
        <dbReference type="ARBA" id="ARBA00022989"/>
    </source>
</evidence>
<gene>
    <name evidence="7" type="ORF">NX02_26840</name>
</gene>
<reference evidence="7 8" key="1">
    <citation type="submission" date="2013-07" db="EMBL/GenBank/DDBJ databases">
        <title>Completed genome of Sphingomonas sanxanigenens NX02.</title>
        <authorList>
            <person name="Ma T."/>
            <person name="Huang H."/>
            <person name="Wu M."/>
            <person name="Li X."/>
            <person name="Li G."/>
        </authorList>
    </citation>
    <scope>NUCLEOTIDE SEQUENCE [LARGE SCALE GENOMIC DNA]</scope>
    <source>
        <strain evidence="7 8">NX02</strain>
    </source>
</reference>
<dbReference type="PANTHER" id="PTHR43471:SF3">
    <property type="entry name" value="ABC TRANSPORTER PERMEASE PROTEIN NATB"/>
    <property type="match status" value="1"/>
</dbReference>
<dbReference type="STRING" id="1123269.NX02_26840"/>
<feature type="transmembrane region" description="Helical" evidence="5">
    <location>
        <begin position="365"/>
        <end position="383"/>
    </location>
</feature>
<keyword evidence="3 5" id="KW-1133">Transmembrane helix</keyword>
<feature type="domain" description="ABC-2 type transporter transmembrane" evidence="6">
    <location>
        <begin position="178"/>
        <end position="383"/>
    </location>
</feature>
<evidence type="ECO:0000259" key="6">
    <source>
        <dbReference type="Pfam" id="PF12698"/>
    </source>
</evidence>
<feature type="transmembrane region" description="Helical" evidence="5">
    <location>
        <begin position="275"/>
        <end position="296"/>
    </location>
</feature>
<proteinExistence type="predicted"/>
<dbReference type="Pfam" id="PF12698">
    <property type="entry name" value="ABC2_membrane_3"/>
    <property type="match status" value="1"/>
</dbReference>
<evidence type="ECO:0000256" key="1">
    <source>
        <dbReference type="ARBA" id="ARBA00004141"/>
    </source>
</evidence>
<evidence type="ECO:0000256" key="2">
    <source>
        <dbReference type="ARBA" id="ARBA00022692"/>
    </source>
</evidence>
<dbReference type="KEGG" id="ssan:NX02_26840"/>
<dbReference type="Proteomes" id="UP000018851">
    <property type="component" value="Chromosome"/>
</dbReference>
<dbReference type="PANTHER" id="PTHR43471">
    <property type="entry name" value="ABC TRANSPORTER PERMEASE"/>
    <property type="match status" value="1"/>
</dbReference>